<dbReference type="InterPro" id="IPR002495">
    <property type="entry name" value="Glyco_trans_8"/>
</dbReference>
<dbReference type="GO" id="GO:0016757">
    <property type="term" value="F:glycosyltransferase activity"/>
    <property type="evidence" value="ECO:0007669"/>
    <property type="project" value="UniProtKB-KW"/>
</dbReference>
<gene>
    <name evidence="4" type="ORF">JIN83_16195</name>
</gene>
<keyword evidence="1" id="KW-0328">Glycosyltransferase</keyword>
<proteinExistence type="predicted"/>
<dbReference type="SUPFAM" id="SSF53448">
    <property type="entry name" value="Nucleotide-diphospho-sugar transferases"/>
    <property type="match status" value="1"/>
</dbReference>
<dbReference type="PANTHER" id="PTHR13778:SF47">
    <property type="entry name" value="LIPOPOLYSACCHARIDE 1,3-GALACTOSYLTRANSFERASE"/>
    <property type="match status" value="1"/>
</dbReference>
<comment type="caution">
    <text evidence="4">The sequence shown here is derived from an EMBL/GenBank/DDBJ whole genome shotgun (WGS) entry which is preliminary data.</text>
</comment>
<keyword evidence="5" id="KW-1185">Reference proteome</keyword>
<accession>A0AAE2VAB6</accession>
<dbReference type="Gene3D" id="3.90.550.10">
    <property type="entry name" value="Spore Coat Polysaccharide Biosynthesis Protein SpsA, Chain A"/>
    <property type="match status" value="1"/>
</dbReference>
<dbReference type="AlphaFoldDB" id="A0AAE2VAB6"/>
<dbReference type="CDD" id="cd04194">
    <property type="entry name" value="GT8_A4GalT_like"/>
    <property type="match status" value="1"/>
</dbReference>
<keyword evidence="2" id="KW-0808">Transferase</keyword>
<keyword evidence="3" id="KW-0479">Metal-binding</keyword>
<dbReference type="EMBL" id="JAENIG010000015">
    <property type="protein sequence ID" value="MBK1856513.1"/>
    <property type="molecule type" value="Genomic_DNA"/>
</dbReference>
<protein>
    <submittedName>
        <fullName evidence="4">Glycosyltransferase family 8 protein</fullName>
    </submittedName>
</protein>
<name>A0AAE2VAB6_9BACT</name>
<reference evidence="4" key="1">
    <citation type="submission" date="2021-01" db="EMBL/GenBank/DDBJ databases">
        <title>Modified the classification status of verrucomicrobia.</title>
        <authorList>
            <person name="Feng X."/>
        </authorList>
    </citation>
    <scope>NUCLEOTIDE SEQUENCE</scope>
    <source>
        <strain evidence="4">5K15</strain>
    </source>
</reference>
<evidence type="ECO:0000256" key="3">
    <source>
        <dbReference type="ARBA" id="ARBA00022723"/>
    </source>
</evidence>
<dbReference type="InterPro" id="IPR050748">
    <property type="entry name" value="Glycosyltrans_8_dom-fam"/>
</dbReference>
<dbReference type="Proteomes" id="UP000634206">
    <property type="component" value="Unassembled WGS sequence"/>
</dbReference>
<evidence type="ECO:0000256" key="1">
    <source>
        <dbReference type="ARBA" id="ARBA00022676"/>
    </source>
</evidence>
<sequence>MSKFREMHIAFCCDDLYAPYLCVTLASLRQNCCDLRSYHIWVVSAGMGLSARESIQNVLSGSDISLNFITVRETDIPENAPTHGHISLAAYYRILLPNLLPPEVDEVLYLDCDLLIEKDLKSLFDCDLEDNYLAAVTNPFFERWETLQLNPEWDYFNSGVLLLNLVKCREEAFVNNNFNIIAEESNHLVLHDQDTLNKACAGQWLRLSPVYNMQNAFYLNPPKKLAMKKGLLKGLKEDAVIVHYSSSLKPWLYSCGHPLKSLYYKYLDMTSLRGYRPSFSGVKPLLLRWRMQIRGLRAFFACK</sequence>
<dbReference type="PANTHER" id="PTHR13778">
    <property type="entry name" value="GLYCOSYLTRANSFERASE 8 DOMAIN-CONTAINING PROTEIN"/>
    <property type="match status" value="1"/>
</dbReference>
<dbReference type="InterPro" id="IPR029044">
    <property type="entry name" value="Nucleotide-diphossugar_trans"/>
</dbReference>
<evidence type="ECO:0000313" key="4">
    <source>
        <dbReference type="EMBL" id="MBK1856513.1"/>
    </source>
</evidence>
<evidence type="ECO:0000313" key="5">
    <source>
        <dbReference type="Proteomes" id="UP000634206"/>
    </source>
</evidence>
<dbReference type="Pfam" id="PF01501">
    <property type="entry name" value="Glyco_transf_8"/>
    <property type="match status" value="1"/>
</dbReference>
<dbReference type="GO" id="GO:0046872">
    <property type="term" value="F:metal ion binding"/>
    <property type="evidence" value="ECO:0007669"/>
    <property type="project" value="UniProtKB-KW"/>
</dbReference>
<organism evidence="4 5">
    <name type="scientific">Oceaniferula flava</name>
    <dbReference type="NCBI Taxonomy" id="2800421"/>
    <lineage>
        <taxon>Bacteria</taxon>
        <taxon>Pseudomonadati</taxon>
        <taxon>Verrucomicrobiota</taxon>
        <taxon>Verrucomicrobiia</taxon>
        <taxon>Verrucomicrobiales</taxon>
        <taxon>Verrucomicrobiaceae</taxon>
        <taxon>Oceaniferula</taxon>
    </lineage>
</organism>
<dbReference type="RefSeq" id="WP_309491133.1">
    <property type="nucleotide sequence ID" value="NZ_JAENIG010000015.1"/>
</dbReference>
<evidence type="ECO:0000256" key="2">
    <source>
        <dbReference type="ARBA" id="ARBA00022679"/>
    </source>
</evidence>